<dbReference type="SUPFAM" id="SSF158446">
    <property type="entry name" value="IVS-encoded protein-like"/>
    <property type="match status" value="1"/>
</dbReference>
<reference evidence="1 2" key="1">
    <citation type="submission" date="2016-10" db="EMBL/GenBank/DDBJ databases">
        <authorList>
            <person name="de Groot N.N."/>
        </authorList>
    </citation>
    <scope>NUCLEOTIDE SEQUENCE [LARGE SCALE GENOMIC DNA]</scope>
    <source>
        <strain evidence="1 2">DSM 25186</strain>
    </source>
</reference>
<accession>A0A1G9EFA5</accession>
<evidence type="ECO:0000313" key="2">
    <source>
        <dbReference type="Proteomes" id="UP000198510"/>
    </source>
</evidence>
<dbReference type="Proteomes" id="UP000198510">
    <property type="component" value="Unassembled WGS sequence"/>
</dbReference>
<organism evidence="1 2">
    <name type="scientific">Catalinimonas alkaloidigena</name>
    <dbReference type="NCBI Taxonomy" id="1075417"/>
    <lineage>
        <taxon>Bacteria</taxon>
        <taxon>Pseudomonadati</taxon>
        <taxon>Bacteroidota</taxon>
        <taxon>Cytophagia</taxon>
        <taxon>Cytophagales</taxon>
        <taxon>Catalimonadaceae</taxon>
        <taxon>Catalinimonas</taxon>
    </lineage>
</organism>
<dbReference type="AlphaFoldDB" id="A0A1G9EFA5"/>
<keyword evidence="2" id="KW-1185">Reference proteome</keyword>
<sequence length="75" mass="8660">MTNNITEGSGSTSSKEFIHFLNIARRSVFENANVLIMMQQRQLLAEEQANQLLDELDMLCRKLTNFQKSLQKREG</sequence>
<name>A0A1G9EFA5_9BACT</name>
<proteinExistence type="predicted"/>
<protein>
    <submittedName>
        <fullName evidence="1">Four helix bundle protein</fullName>
    </submittedName>
</protein>
<dbReference type="Gene3D" id="1.20.1440.60">
    <property type="entry name" value="23S rRNA-intervening sequence"/>
    <property type="match status" value="1"/>
</dbReference>
<evidence type="ECO:0000313" key="1">
    <source>
        <dbReference type="EMBL" id="SDK74768.1"/>
    </source>
</evidence>
<gene>
    <name evidence="1" type="ORF">SAMN05421823_103451</name>
</gene>
<dbReference type="NCBIfam" id="TIGR02436">
    <property type="entry name" value="four helix bundle protein"/>
    <property type="match status" value="1"/>
</dbReference>
<dbReference type="EMBL" id="FNFO01000003">
    <property type="protein sequence ID" value="SDK74768.1"/>
    <property type="molecule type" value="Genomic_DNA"/>
</dbReference>
<dbReference type="STRING" id="1075417.SAMN05421823_103451"/>
<dbReference type="InterPro" id="IPR036583">
    <property type="entry name" value="23S_rRNA_IVS_sf"/>
</dbReference>
<dbReference type="InterPro" id="IPR012657">
    <property type="entry name" value="23S_rRNA-intervening_sequence"/>
</dbReference>
<dbReference type="Pfam" id="PF05635">
    <property type="entry name" value="23S_rRNA_IVP"/>
    <property type="match status" value="1"/>
</dbReference>
<dbReference type="RefSeq" id="WP_245706019.1">
    <property type="nucleotide sequence ID" value="NZ_FNFO01000003.1"/>
</dbReference>